<dbReference type="OrthoDB" id="2563390at2"/>
<comment type="subcellular location">
    <subcellularLocation>
        <location evidence="1 7">Cell membrane</location>
        <topology evidence="1 7">Multi-pass membrane protein</topology>
    </subcellularLocation>
</comment>
<reference evidence="9 10" key="1">
    <citation type="submission" date="2019-05" db="EMBL/GenBank/DDBJ databases">
        <authorList>
            <person name="Narsing Rao M.P."/>
            <person name="Li W.J."/>
        </authorList>
    </citation>
    <scope>NUCLEOTIDE SEQUENCE [LARGE SCALE GENOMIC DNA]</scope>
    <source>
        <strain evidence="9 10">SYSU_K30003</strain>
    </source>
</reference>
<feature type="transmembrane region" description="Helical" evidence="7">
    <location>
        <begin position="12"/>
        <end position="37"/>
    </location>
</feature>
<dbReference type="PANTHER" id="PTHR43744">
    <property type="entry name" value="ABC TRANSPORTER PERMEASE PROTEIN MG189-RELATED-RELATED"/>
    <property type="match status" value="1"/>
</dbReference>
<dbReference type="Gene3D" id="1.10.3720.10">
    <property type="entry name" value="MetI-like"/>
    <property type="match status" value="1"/>
</dbReference>
<comment type="similarity">
    <text evidence="7">Belongs to the binding-protein-dependent transport system permease family.</text>
</comment>
<feature type="transmembrane region" description="Helical" evidence="7">
    <location>
        <begin position="262"/>
        <end position="281"/>
    </location>
</feature>
<name>A0A5R9GHA5_9BACL</name>
<keyword evidence="6 7" id="KW-0472">Membrane</keyword>
<evidence type="ECO:0000313" key="9">
    <source>
        <dbReference type="EMBL" id="TLS52754.1"/>
    </source>
</evidence>
<evidence type="ECO:0000256" key="7">
    <source>
        <dbReference type="RuleBase" id="RU363032"/>
    </source>
</evidence>
<feature type="transmembrane region" description="Helical" evidence="7">
    <location>
        <begin position="73"/>
        <end position="96"/>
    </location>
</feature>
<evidence type="ECO:0000256" key="5">
    <source>
        <dbReference type="ARBA" id="ARBA00022989"/>
    </source>
</evidence>
<evidence type="ECO:0000256" key="1">
    <source>
        <dbReference type="ARBA" id="ARBA00004651"/>
    </source>
</evidence>
<feature type="transmembrane region" description="Helical" evidence="7">
    <location>
        <begin position="108"/>
        <end position="128"/>
    </location>
</feature>
<dbReference type="EMBL" id="VCIW01000004">
    <property type="protein sequence ID" value="TLS52754.1"/>
    <property type="molecule type" value="Genomic_DNA"/>
</dbReference>
<proteinExistence type="inferred from homology"/>
<keyword evidence="10" id="KW-1185">Reference proteome</keyword>
<dbReference type="Proteomes" id="UP000309676">
    <property type="component" value="Unassembled WGS sequence"/>
</dbReference>
<organism evidence="9 10">
    <name type="scientific">Paenibacillus antri</name>
    <dbReference type="NCBI Taxonomy" id="2582848"/>
    <lineage>
        <taxon>Bacteria</taxon>
        <taxon>Bacillati</taxon>
        <taxon>Bacillota</taxon>
        <taxon>Bacilli</taxon>
        <taxon>Bacillales</taxon>
        <taxon>Paenibacillaceae</taxon>
        <taxon>Paenibacillus</taxon>
    </lineage>
</organism>
<accession>A0A5R9GHA5</accession>
<sequence length="296" mass="32783">MRTSMQDKAFYFLNYSLLFVAALTSVLPVIHIAAISLSGESAIMSGFVGLWPVDINWQSYAYLMKGTKIMSSFWNSVQITLIGTGLSLIFTILGAYPLTRAYMIGRRFFMLAIMFTMIFGGGLIPTYLVVKSVGLIDSYWALWALSLISPWNLLIMVGFLRQIPTELEDAAHIDGCGDMRLLFSVILPLSLPVMATLAVFYGVSYWNSFMSVLIYINDPAKFNLSVFVNEIVRQLDVSVASSTDAILQLNSMQSTLLTAESVKAASIFIMIVPMLVVYPFLQKYFVKGALVGSIKG</sequence>
<keyword evidence="3" id="KW-1003">Cell membrane</keyword>
<evidence type="ECO:0000313" key="10">
    <source>
        <dbReference type="Proteomes" id="UP000309676"/>
    </source>
</evidence>
<dbReference type="InterPro" id="IPR000515">
    <property type="entry name" value="MetI-like"/>
</dbReference>
<comment type="caution">
    <text evidence="9">The sequence shown here is derived from an EMBL/GenBank/DDBJ whole genome shotgun (WGS) entry which is preliminary data.</text>
</comment>
<feature type="transmembrane region" description="Helical" evidence="7">
    <location>
        <begin position="181"/>
        <end position="203"/>
    </location>
</feature>
<feature type="transmembrane region" description="Helical" evidence="7">
    <location>
        <begin position="140"/>
        <end position="160"/>
    </location>
</feature>
<evidence type="ECO:0000256" key="3">
    <source>
        <dbReference type="ARBA" id="ARBA00022475"/>
    </source>
</evidence>
<evidence type="ECO:0000256" key="6">
    <source>
        <dbReference type="ARBA" id="ARBA00023136"/>
    </source>
</evidence>
<dbReference type="SUPFAM" id="SSF161098">
    <property type="entry name" value="MetI-like"/>
    <property type="match status" value="1"/>
</dbReference>
<dbReference type="RefSeq" id="WP_138193745.1">
    <property type="nucleotide sequence ID" value="NZ_VCIW01000004.1"/>
</dbReference>
<dbReference type="CDD" id="cd06261">
    <property type="entry name" value="TM_PBP2"/>
    <property type="match status" value="1"/>
</dbReference>
<keyword evidence="2 7" id="KW-0813">Transport</keyword>
<dbReference type="PANTHER" id="PTHR43744:SF9">
    <property type="entry name" value="POLYGALACTURONAN_RHAMNOGALACTURONAN TRANSPORT SYSTEM PERMEASE PROTEIN YTCP"/>
    <property type="match status" value="1"/>
</dbReference>
<keyword evidence="4 7" id="KW-0812">Transmembrane</keyword>
<evidence type="ECO:0000256" key="4">
    <source>
        <dbReference type="ARBA" id="ARBA00022692"/>
    </source>
</evidence>
<evidence type="ECO:0000256" key="2">
    <source>
        <dbReference type="ARBA" id="ARBA00022448"/>
    </source>
</evidence>
<dbReference type="Pfam" id="PF00528">
    <property type="entry name" value="BPD_transp_1"/>
    <property type="match status" value="1"/>
</dbReference>
<dbReference type="GO" id="GO:0005886">
    <property type="term" value="C:plasma membrane"/>
    <property type="evidence" value="ECO:0007669"/>
    <property type="project" value="UniProtKB-SubCell"/>
</dbReference>
<dbReference type="GO" id="GO:0055085">
    <property type="term" value="P:transmembrane transport"/>
    <property type="evidence" value="ECO:0007669"/>
    <property type="project" value="InterPro"/>
</dbReference>
<evidence type="ECO:0000259" key="8">
    <source>
        <dbReference type="PROSITE" id="PS50928"/>
    </source>
</evidence>
<gene>
    <name evidence="9" type="ORF">FE782_09010</name>
</gene>
<protein>
    <submittedName>
        <fullName evidence="9">Carbohydrate ABC transporter permease</fullName>
    </submittedName>
</protein>
<keyword evidence="5 7" id="KW-1133">Transmembrane helix</keyword>
<feature type="domain" description="ABC transmembrane type-1" evidence="8">
    <location>
        <begin position="73"/>
        <end position="258"/>
    </location>
</feature>
<dbReference type="AlphaFoldDB" id="A0A5R9GHA5"/>
<dbReference type="PROSITE" id="PS50928">
    <property type="entry name" value="ABC_TM1"/>
    <property type="match status" value="1"/>
</dbReference>
<dbReference type="InterPro" id="IPR035906">
    <property type="entry name" value="MetI-like_sf"/>
</dbReference>